<dbReference type="InterPro" id="IPR051608">
    <property type="entry name" value="RQC_Subunit_NEMF"/>
</dbReference>
<evidence type="ECO:0000256" key="4">
    <source>
        <dbReference type="ARBA" id="ARBA00022917"/>
    </source>
</evidence>
<accession>A0ABQ5JHC5</accession>
<evidence type="ECO:0000259" key="6">
    <source>
        <dbReference type="Pfam" id="PF05670"/>
    </source>
</evidence>
<dbReference type="InterPro" id="IPR043682">
    <property type="entry name" value="RqcH_bacterial"/>
</dbReference>
<gene>
    <name evidence="5" type="primary">rqcH</name>
    <name evidence="7" type="ORF">LPAF129_01000</name>
</gene>
<comment type="caution">
    <text evidence="7">The sequence shown here is derived from an EMBL/GenBank/DDBJ whole genome shotgun (WGS) entry which is preliminary data.</text>
</comment>
<evidence type="ECO:0000256" key="2">
    <source>
        <dbReference type="ARBA" id="ARBA00022730"/>
    </source>
</evidence>
<comment type="similarity">
    <text evidence="5">Belongs to the NEMF family.</text>
</comment>
<dbReference type="HAMAP" id="MF_00844_B">
    <property type="entry name" value="RqcH_B"/>
    <property type="match status" value="1"/>
</dbReference>
<keyword evidence="8" id="KW-1185">Reference proteome</keyword>
<comment type="subunit">
    <text evidence="5">Associates with stalled 50S ribosomal subunits. Binds to RqcP.</text>
</comment>
<dbReference type="Pfam" id="PF05670">
    <property type="entry name" value="NFACT-R_1"/>
    <property type="match status" value="1"/>
</dbReference>
<dbReference type="EMBL" id="BQXH01000001">
    <property type="protein sequence ID" value="GKS80415.1"/>
    <property type="molecule type" value="Genomic_DNA"/>
</dbReference>
<dbReference type="PANTHER" id="PTHR15239:SF6">
    <property type="entry name" value="RIBOSOME QUALITY CONTROL COMPLEX SUBUNIT NEMF"/>
    <property type="match status" value="1"/>
</dbReference>
<comment type="function">
    <text evidence="5">Key component of the ribosome quality control system (RQC), a ribosome-associated complex that mediates the extraction of incompletely synthesized nascent chains from stalled ribosomes and their subsequent degradation. RqcH recruits Ala-charged tRNA, and with RqcP directs the elongation of stalled nascent chains on 50S ribosomal subunits, leading to non-templated C-terminal alanine extensions (Ala tail). The Ala tail promotes nascent chain degradation. May add between 1 and at least 8 Ala residues. Binds to stalled 50S ribosomal subunits.</text>
</comment>
<dbReference type="Proteomes" id="UP001055149">
    <property type="component" value="Unassembled WGS sequence"/>
</dbReference>
<evidence type="ECO:0000256" key="3">
    <source>
        <dbReference type="ARBA" id="ARBA00022884"/>
    </source>
</evidence>
<keyword evidence="5" id="KW-0175">Coiled coil</keyword>
<dbReference type="InterPro" id="IPR008532">
    <property type="entry name" value="NFACT_RNA-bd"/>
</dbReference>
<sequence>MAFDGLFAHAMVNELQTLLTGGRVAKISQPYSNEVILTIRANRQNYPLLLSAHPNYARIQITKIPYANPQTPTNFTMMLRKYLDGAQIEKIWQLQNDRVIYLNFTRRNELGDQITLMLSVEIMGRHSNVILIDSNQNKVLDAIKHVSMQQDRYRTLLPGSTYRTPPKQDKLDPFEQQHQIAELLENYPNRDVLAEQLSATYQGFSRLSGLQLADTLHAAADSSPESTMTDFLEQTLHPQPVIIQQGKQLAFSFTPAQMGIQAEFSTLSELLDSYYQDKAQRDRVKQQGSVLIKVVTNNLRRNRRKLKKQEKELQATANANTFRVKGELLTTYLYQVERGMTEITLPNYYDNEKPVKIALSNQISPSQNAQKYFKRYQKLKNAVIYLNEQIKRTKAEINYLESLQATIELADPGDLPEIKVELQEQGYLKQQKKNQKKKRQKNLSQPASFVSSDGVLISVGKNNLQNDRLTLKTAKKSEIWLHVKDIPGSHVIIHDSAPSEQTLLEAAQIAAYFSKGRASANVAVDYVPVKNIHKPNGAKPGFVIYEGQKTLFVTPDKDQVAQLRADK</sequence>
<evidence type="ECO:0000256" key="5">
    <source>
        <dbReference type="HAMAP-Rule" id="MF_00844"/>
    </source>
</evidence>
<keyword evidence="3 5" id="KW-0694">RNA-binding</keyword>
<feature type="coiled-coil region" evidence="5">
    <location>
        <begin position="292"/>
        <end position="319"/>
    </location>
</feature>
<dbReference type="Pfam" id="PF05833">
    <property type="entry name" value="NFACT_N"/>
    <property type="match status" value="1"/>
</dbReference>
<name>A0ABQ5JHC5_9LACO</name>
<keyword evidence="2 5" id="KW-0699">rRNA-binding</keyword>
<reference evidence="7" key="1">
    <citation type="journal article" date="2022" name="Int. J. Syst. Evol. Microbiol.">
        <title>A novel species of lactic acid bacteria, Ligilactobacillus pabuli sp. nov., isolated from alfalfa silage.</title>
        <authorList>
            <person name="Tohno M."/>
            <person name="Tanizawa Y."/>
            <person name="Sawada H."/>
            <person name="Sakamoto M."/>
            <person name="Ohkuma M."/>
            <person name="Kobayashi H."/>
        </authorList>
    </citation>
    <scope>NUCLEOTIDE SEQUENCE</scope>
    <source>
        <strain evidence="7">AF129</strain>
    </source>
</reference>
<evidence type="ECO:0000313" key="7">
    <source>
        <dbReference type="EMBL" id="GKS80415.1"/>
    </source>
</evidence>
<evidence type="ECO:0000256" key="1">
    <source>
        <dbReference type="ARBA" id="ARBA00022555"/>
    </source>
</evidence>
<evidence type="ECO:0000313" key="8">
    <source>
        <dbReference type="Proteomes" id="UP001055149"/>
    </source>
</evidence>
<proteinExistence type="inferred from homology"/>
<feature type="domain" description="NFACT RNA-binding" evidence="6">
    <location>
        <begin position="448"/>
        <end position="537"/>
    </location>
</feature>
<keyword evidence="4 5" id="KW-0648">Protein biosynthesis</keyword>
<dbReference type="RefSeq" id="WP_244053940.1">
    <property type="nucleotide sequence ID" value="NZ_BQXH01000001.1"/>
</dbReference>
<organism evidence="7 8">
    <name type="scientific">Ligilactobacillus pabuli</name>
    <dbReference type="NCBI Taxonomy" id="2886039"/>
    <lineage>
        <taxon>Bacteria</taxon>
        <taxon>Bacillati</taxon>
        <taxon>Bacillota</taxon>
        <taxon>Bacilli</taxon>
        <taxon>Lactobacillales</taxon>
        <taxon>Lactobacillaceae</taxon>
        <taxon>Ligilactobacillus</taxon>
    </lineage>
</organism>
<dbReference type="Gene3D" id="3.40.970.40">
    <property type="entry name" value="fibrinogen binding protein from staphylococcus aureus domain like"/>
    <property type="match status" value="1"/>
</dbReference>
<dbReference type="Gene3D" id="2.30.310.10">
    <property type="entry name" value="ibrinogen binding protein from staphylococcus aureus domain"/>
    <property type="match status" value="1"/>
</dbReference>
<dbReference type="PANTHER" id="PTHR15239">
    <property type="entry name" value="NUCLEAR EXPORT MEDIATOR FACTOR NEMF"/>
    <property type="match status" value="1"/>
</dbReference>
<keyword evidence="1 5" id="KW-0820">tRNA-binding</keyword>
<protein>
    <recommendedName>
        <fullName evidence="5">Rqc2 homolog RqcH</fullName>
        <shortName evidence="5">RqcH</shortName>
    </recommendedName>
</protein>